<dbReference type="InterPro" id="IPR051678">
    <property type="entry name" value="AGP_Transferase"/>
</dbReference>
<sequence length="309" mass="33155">MASPVPPPPDGRAGIDAPLVERLIAAQFPRWRGLPVEPVPVDGWDNRTYRLGDTMTVRLPTAAGYVPAVDKEHRWLPRLAPDLPLAVPPVLAKGEPGEGYPHPWSVRGWLDGDTVTRERIGDMGEFAVSLAAFVRALQRCDPDGGPRAGVHSFYRGAPPAHYDEETRRCLTALDGHVDTGLAAKVWDAALAAEFSGPPVWFHGDIASGNLLLVDGKLSAVIDFGTSGVGDPACDLVIAWTLFAGADREIFRRAVGQDDGTWARARGWALWKALLVLSETVDQASATASATAAVNRHVIGEVLADHARYA</sequence>
<dbReference type="Pfam" id="PF01636">
    <property type="entry name" value="APH"/>
    <property type="match status" value="1"/>
</dbReference>
<dbReference type="RefSeq" id="WP_282540131.1">
    <property type="nucleotide sequence ID" value="NZ_JASCIS010000089.1"/>
</dbReference>
<organism evidence="2 3">
    <name type="scientific">Streptomyces luteolus</name>
    <dbReference type="NCBI Taxonomy" id="3043615"/>
    <lineage>
        <taxon>Bacteria</taxon>
        <taxon>Bacillati</taxon>
        <taxon>Actinomycetota</taxon>
        <taxon>Actinomycetes</taxon>
        <taxon>Kitasatosporales</taxon>
        <taxon>Streptomycetaceae</taxon>
        <taxon>Streptomyces</taxon>
    </lineage>
</organism>
<dbReference type="Gene3D" id="3.90.1200.10">
    <property type="match status" value="1"/>
</dbReference>
<protein>
    <submittedName>
        <fullName evidence="2">Aminoglycoside phosphotransferase family protein</fullName>
        <ecNumber evidence="2">2.7.-.-</ecNumber>
    </submittedName>
</protein>
<accession>A0ABT6T8U4</accession>
<dbReference type="EC" id="2.7.-.-" evidence="2"/>
<dbReference type="Gene3D" id="3.30.200.20">
    <property type="entry name" value="Phosphorylase Kinase, domain 1"/>
    <property type="match status" value="1"/>
</dbReference>
<evidence type="ECO:0000313" key="3">
    <source>
        <dbReference type="Proteomes" id="UP001237105"/>
    </source>
</evidence>
<keyword evidence="2" id="KW-0808">Transferase</keyword>
<name>A0ABT6T8U4_9ACTN</name>
<proteinExistence type="predicted"/>
<dbReference type="SUPFAM" id="SSF56112">
    <property type="entry name" value="Protein kinase-like (PK-like)"/>
    <property type="match status" value="1"/>
</dbReference>
<dbReference type="EMBL" id="JASCIS010000089">
    <property type="protein sequence ID" value="MDI3424311.1"/>
    <property type="molecule type" value="Genomic_DNA"/>
</dbReference>
<evidence type="ECO:0000313" key="2">
    <source>
        <dbReference type="EMBL" id="MDI3424311.1"/>
    </source>
</evidence>
<evidence type="ECO:0000259" key="1">
    <source>
        <dbReference type="Pfam" id="PF01636"/>
    </source>
</evidence>
<dbReference type="GO" id="GO:0016740">
    <property type="term" value="F:transferase activity"/>
    <property type="evidence" value="ECO:0007669"/>
    <property type="project" value="UniProtKB-KW"/>
</dbReference>
<dbReference type="InterPro" id="IPR011009">
    <property type="entry name" value="Kinase-like_dom_sf"/>
</dbReference>
<gene>
    <name evidence="2" type="ORF">QIT00_38330</name>
</gene>
<keyword evidence="3" id="KW-1185">Reference proteome</keyword>
<dbReference type="CDD" id="cd05155">
    <property type="entry name" value="APH_ChoK_like_1"/>
    <property type="match status" value="1"/>
</dbReference>
<dbReference type="Proteomes" id="UP001237105">
    <property type="component" value="Unassembled WGS sequence"/>
</dbReference>
<reference evidence="2 3" key="1">
    <citation type="submission" date="2023-05" db="EMBL/GenBank/DDBJ databases">
        <title>Draft genome sequence of Streptomyces sp. B-S-A12 isolated from a cave soil in Thailand.</title>
        <authorList>
            <person name="Chamroensaksri N."/>
            <person name="Muangham S."/>
        </authorList>
    </citation>
    <scope>NUCLEOTIDE SEQUENCE [LARGE SCALE GENOMIC DNA]</scope>
    <source>
        <strain evidence="2 3">B-S-A12</strain>
    </source>
</reference>
<comment type="caution">
    <text evidence="2">The sequence shown here is derived from an EMBL/GenBank/DDBJ whole genome shotgun (WGS) entry which is preliminary data.</text>
</comment>
<feature type="domain" description="Aminoglycoside phosphotransferase" evidence="1">
    <location>
        <begin position="42"/>
        <end position="267"/>
    </location>
</feature>
<dbReference type="PANTHER" id="PTHR21310">
    <property type="entry name" value="AMINOGLYCOSIDE PHOSPHOTRANSFERASE-RELATED-RELATED"/>
    <property type="match status" value="1"/>
</dbReference>
<dbReference type="InterPro" id="IPR002575">
    <property type="entry name" value="Aminoglycoside_PTrfase"/>
</dbReference>
<dbReference type="PANTHER" id="PTHR21310:SF42">
    <property type="entry name" value="BIFUNCTIONAL AAC_APH"/>
    <property type="match status" value="1"/>
</dbReference>